<dbReference type="Proteomes" id="UP000054481">
    <property type="component" value="Unassembled WGS sequence"/>
</dbReference>
<keyword evidence="5" id="KW-1133">Transmembrane helix</keyword>
<dbReference type="PRINTS" id="PR00463">
    <property type="entry name" value="EP450I"/>
</dbReference>
<keyword evidence="3 4" id="KW-0408">Iron</keyword>
<protein>
    <recommendedName>
        <fullName evidence="8">Benzoate 4-monooxygenase cytochrome P450</fullName>
    </recommendedName>
</protein>
<sequence>MMTPYFHSLSWLQMLAAAAAIIPILFIANCIYNLFFHPLARIPGPLLGRMTGITSWYYAMRGKRHIWLWQQFQIHGNRIRATPNTVLFCDPSAYAEIYGNKSNVRRSHFYTAFRRKHSEPTTLNTIDVAVHAQKRKLLNVCFTDKLVRAASPFIARHVDRWNQLMVDEINDKDEWSAPVNFAHKVDELVFDIIGDLSFGRSFDIKEPRNNPLKQVPHFIAEYMKFYYPICRSPLLNLIIWLKPRGLDALMERLAPPNLKYYNDFLHESVTYRIALQKLQAEKPESERCQDIFYFLYNAKDPDTGRPAYSEDELRGECSLLIIAGSDTTSVSLSGVLFYLTDDSWRYQKLAKEIMTTFDSVDDIVYGPKLASCKYLKACIDEGMRLAPSGPCELPREVLPGGIVVMGEYYPAGTVLGSVPWVDSRNKSAYGDAEVFRPERWIVDEKTGVTKTDVDRARANFHPFAAGPGNCVGKNLALTEMAIVIARTLYRLDVRRAPGSTVGGGSPELGWGARDPKQFQLRDAYISLREGPEVQFRKRVRASTQV</sequence>
<name>A0A0F7ZZ68_9HYPO</name>
<evidence type="ECO:0000256" key="4">
    <source>
        <dbReference type="PIRSR" id="PIRSR602401-1"/>
    </source>
</evidence>
<keyword evidence="5" id="KW-0812">Transmembrane</keyword>
<keyword evidence="1 4" id="KW-0349">Heme</keyword>
<evidence type="ECO:0000313" key="7">
    <source>
        <dbReference type="Proteomes" id="UP000054481"/>
    </source>
</evidence>
<dbReference type="InterPro" id="IPR050121">
    <property type="entry name" value="Cytochrome_P450_monoxygenase"/>
</dbReference>
<feature type="transmembrane region" description="Helical" evidence="5">
    <location>
        <begin position="12"/>
        <end position="36"/>
    </location>
</feature>
<evidence type="ECO:0000256" key="1">
    <source>
        <dbReference type="ARBA" id="ARBA00022617"/>
    </source>
</evidence>
<evidence type="ECO:0000256" key="3">
    <source>
        <dbReference type="ARBA" id="ARBA00023004"/>
    </source>
</evidence>
<dbReference type="InterPro" id="IPR036396">
    <property type="entry name" value="Cyt_P450_sf"/>
</dbReference>
<keyword evidence="5" id="KW-0472">Membrane</keyword>
<feature type="binding site" description="axial binding residue" evidence="4">
    <location>
        <position position="470"/>
    </location>
    <ligand>
        <name>heme</name>
        <dbReference type="ChEBI" id="CHEBI:30413"/>
    </ligand>
    <ligandPart>
        <name>Fe</name>
        <dbReference type="ChEBI" id="CHEBI:18248"/>
    </ligandPart>
</feature>
<accession>A0A0F7ZZ68</accession>
<dbReference type="GO" id="GO:0005506">
    <property type="term" value="F:iron ion binding"/>
    <property type="evidence" value="ECO:0007669"/>
    <property type="project" value="InterPro"/>
</dbReference>
<dbReference type="AlphaFoldDB" id="A0A0F7ZZ68"/>
<dbReference type="GO" id="GO:0020037">
    <property type="term" value="F:heme binding"/>
    <property type="evidence" value="ECO:0007669"/>
    <property type="project" value="InterPro"/>
</dbReference>
<dbReference type="GO" id="GO:0004497">
    <property type="term" value="F:monooxygenase activity"/>
    <property type="evidence" value="ECO:0007669"/>
    <property type="project" value="InterPro"/>
</dbReference>
<dbReference type="PRINTS" id="PR00385">
    <property type="entry name" value="P450"/>
</dbReference>
<gene>
    <name evidence="6" type="ORF">HIM_06815</name>
</gene>
<keyword evidence="7" id="KW-1185">Reference proteome</keyword>
<evidence type="ECO:0000256" key="2">
    <source>
        <dbReference type="ARBA" id="ARBA00022723"/>
    </source>
</evidence>
<dbReference type="EMBL" id="KQ030532">
    <property type="protein sequence ID" value="KJZ73697.1"/>
    <property type="molecule type" value="Genomic_DNA"/>
</dbReference>
<dbReference type="Pfam" id="PF00067">
    <property type="entry name" value="p450"/>
    <property type="match status" value="1"/>
</dbReference>
<dbReference type="GO" id="GO:0016705">
    <property type="term" value="F:oxidoreductase activity, acting on paired donors, with incorporation or reduction of molecular oxygen"/>
    <property type="evidence" value="ECO:0007669"/>
    <property type="project" value="InterPro"/>
</dbReference>
<evidence type="ECO:0000313" key="6">
    <source>
        <dbReference type="EMBL" id="KJZ73697.1"/>
    </source>
</evidence>
<keyword evidence="2 4" id="KW-0479">Metal-binding</keyword>
<organism evidence="6 7">
    <name type="scientific">Hirsutella minnesotensis 3608</name>
    <dbReference type="NCBI Taxonomy" id="1043627"/>
    <lineage>
        <taxon>Eukaryota</taxon>
        <taxon>Fungi</taxon>
        <taxon>Dikarya</taxon>
        <taxon>Ascomycota</taxon>
        <taxon>Pezizomycotina</taxon>
        <taxon>Sordariomycetes</taxon>
        <taxon>Hypocreomycetidae</taxon>
        <taxon>Hypocreales</taxon>
        <taxon>Ophiocordycipitaceae</taxon>
        <taxon>Hirsutella</taxon>
    </lineage>
</organism>
<dbReference type="Gene3D" id="1.10.630.10">
    <property type="entry name" value="Cytochrome P450"/>
    <property type="match status" value="1"/>
</dbReference>
<comment type="cofactor">
    <cofactor evidence="4">
        <name>heme</name>
        <dbReference type="ChEBI" id="CHEBI:30413"/>
    </cofactor>
</comment>
<dbReference type="InterPro" id="IPR002401">
    <property type="entry name" value="Cyt_P450_E_grp-I"/>
</dbReference>
<dbReference type="PANTHER" id="PTHR24305">
    <property type="entry name" value="CYTOCHROME P450"/>
    <property type="match status" value="1"/>
</dbReference>
<reference evidence="6 7" key="1">
    <citation type="journal article" date="2014" name="Genome Biol. Evol.">
        <title>Comparative genomics and transcriptomics analyses reveal divergent lifestyle features of nematode endoparasitic fungus Hirsutella minnesotensis.</title>
        <authorList>
            <person name="Lai Y."/>
            <person name="Liu K."/>
            <person name="Zhang X."/>
            <person name="Zhang X."/>
            <person name="Li K."/>
            <person name="Wang N."/>
            <person name="Shu C."/>
            <person name="Wu Y."/>
            <person name="Wang C."/>
            <person name="Bushley K.E."/>
            <person name="Xiang M."/>
            <person name="Liu X."/>
        </authorList>
    </citation>
    <scope>NUCLEOTIDE SEQUENCE [LARGE SCALE GENOMIC DNA]</scope>
    <source>
        <strain evidence="6 7">3608</strain>
    </source>
</reference>
<dbReference type="InterPro" id="IPR001128">
    <property type="entry name" value="Cyt_P450"/>
</dbReference>
<proteinExistence type="predicted"/>
<evidence type="ECO:0000256" key="5">
    <source>
        <dbReference type="SAM" id="Phobius"/>
    </source>
</evidence>
<dbReference type="PANTHER" id="PTHR24305:SF226">
    <property type="entry name" value="CYTOCHROME P450 MONOOXYGENASE"/>
    <property type="match status" value="1"/>
</dbReference>
<evidence type="ECO:0008006" key="8">
    <source>
        <dbReference type="Google" id="ProtNLM"/>
    </source>
</evidence>
<dbReference type="CDD" id="cd11061">
    <property type="entry name" value="CYP67-like"/>
    <property type="match status" value="1"/>
</dbReference>
<dbReference type="OrthoDB" id="1470350at2759"/>
<dbReference type="SUPFAM" id="SSF48264">
    <property type="entry name" value="Cytochrome P450"/>
    <property type="match status" value="1"/>
</dbReference>